<dbReference type="PANTHER" id="PTHR30531">
    <property type="entry name" value="FLAGELLAR BIOSYNTHETIC PROTEIN FLHB"/>
    <property type="match status" value="1"/>
</dbReference>
<dbReference type="InterPro" id="IPR029025">
    <property type="entry name" value="T3SS_substrate_exporter_C"/>
</dbReference>
<reference evidence="1 2" key="1">
    <citation type="submission" date="2016-09" db="EMBL/GenBank/DDBJ databases">
        <title>Genomic analysis reveals versatility of anaerobic energy metabolism of Geosporobacter ferrireducens IRF9 of phylum Firmicutes.</title>
        <authorList>
            <person name="Kim S.-J."/>
        </authorList>
    </citation>
    <scope>NUCLEOTIDE SEQUENCE [LARGE SCALE GENOMIC DNA]</scope>
    <source>
        <strain evidence="1 2">IRF9</strain>
    </source>
</reference>
<evidence type="ECO:0008006" key="3">
    <source>
        <dbReference type="Google" id="ProtNLM"/>
    </source>
</evidence>
<accession>A0A1D8GBT8</accession>
<dbReference type="AlphaFoldDB" id="A0A1D8GBT8"/>
<organism evidence="1 2">
    <name type="scientific">Geosporobacter ferrireducens</name>
    <dbReference type="NCBI Taxonomy" id="1424294"/>
    <lineage>
        <taxon>Bacteria</taxon>
        <taxon>Bacillati</taxon>
        <taxon>Bacillota</taxon>
        <taxon>Clostridia</taxon>
        <taxon>Peptostreptococcales</taxon>
        <taxon>Thermotaleaceae</taxon>
        <taxon>Geosporobacter</taxon>
    </lineage>
</organism>
<evidence type="ECO:0000313" key="1">
    <source>
        <dbReference type="EMBL" id="AOT68378.1"/>
    </source>
</evidence>
<gene>
    <name evidence="1" type="ORF">Gferi_01475</name>
</gene>
<dbReference type="PRINTS" id="PR00950">
    <property type="entry name" value="TYPE3IMSPROT"/>
</dbReference>
<sequence length="90" mass="10206">MKDMKEKSEIVAAIQYNEEKDHAPKVVAKGKGEIAQKIKSIAEVHEIPTYQDEKLARQLYNLSIGDEIPPELYHVVAEILAFIITLDTKE</sequence>
<dbReference type="InterPro" id="IPR006135">
    <property type="entry name" value="T3SS_substrate_exporter"/>
</dbReference>
<dbReference type="Gene3D" id="3.40.1690.10">
    <property type="entry name" value="secretion proteins EscU"/>
    <property type="match status" value="1"/>
</dbReference>
<dbReference type="KEGG" id="gfe:Gferi_01475"/>
<dbReference type="OrthoDB" id="9810419at2"/>
<evidence type="ECO:0000313" key="2">
    <source>
        <dbReference type="Proteomes" id="UP000095743"/>
    </source>
</evidence>
<dbReference type="STRING" id="1424294.Gferi_01475"/>
<proteinExistence type="predicted"/>
<protein>
    <recommendedName>
        <fullName evidence="3">Flagellar biosynthesis protein FlhB</fullName>
    </recommendedName>
</protein>
<dbReference type="GO" id="GO:0005886">
    <property type="term" value="C:plasma membrane"/>
    <property type="evidence" value="ECO:0007669"/>
    <property type="project" value="TreeGrafter"/>
</dbReference>
<dbReference type="Pfam" id="PF01312">
    <property type="entry name" value="Bac_export_2"/>
    <property type="match status" value="1"/>
</dbReference>
<name>A0A1D8GBT8_9FIRM</name>
<dbReference type="EMBL" id="CP017269">
    <property type="protein sequence ID" value="AOT68378.1"/>
    <property type="molecule type" value="Genomic_DNA"/>
</dbReference>
<dbReference type="SUPFAM" id="SSF160544">
    <property type="entry name" value="EscU C-terminal domain-like"/>
    <property type="match status" value="1"/>
</dbReference>
<dbReference type="GO" id="GO:0009306">
    <property type="term" value="P:protein secretion"/>
    <property type="evidence" value="ECO:0007669"/>
    <property type="project" value="InterPro"/>
</dbReference>
<keyword evidence="2" id="KW-1185">Reference proteome</keyword>
<dbReference type="PANTHER" id="PTHR30531:SF12">
    <property type="entry name" value="FLAGELLAR BIOSYNTHETIC PROTEIN FLHB"/>
    <property type="match status" value="1"/>
</dbReference>
<dbReference type="RefSeq" id="WP_069973931.1">
    <property type="nucleotide sequence ID" value="NZ_CP017269.1"/>
</dbReference>
<dbReference type="Proteomes" id="UP000095743">
    <property type="component" value="Chromosome"/>
</dbReference>